<keyword evidence="11" id="KW-1185">Reference proteome</keyword>
<dbReference type="Proteomes" id="UP000295063">
    <property type="component" value="Unassembled WGS sequence"/>
</dbReference>
<dbReference type="RefSeq" id="WP_132081954.1">
    <property type="nucleotide sequence ID" value="NZ_SLUI01000009.1"/>
</dbReference>
<dbReference type="SUPFAM" id="SSF46785">
    <property type="entry name" value="Winged helix' DNA-binding domain"/>
    <property type="match status" value="1"/>
</dbReference>
<comment type="caution">
    <text evidence="10">The sequence shown here is derived from an EMBL/GenBank/DDBJ whole genome shotgun (WGS) entry which is preliminary data.</text>
</comment>
<accession>A0A4R1PY60</accession>
<evidence type="ECO:0000259" key="8">
    <source>
        <dbReference type="Pfam" id="PF06018"/>
    </source>
</evidence>
<dbReference type="AlphaFoldDB" id="A0A4R1PY60"/>
<evidence type="ECO:0000256" key="4">
    <source>
        <dbReference type="ARBA" id="ARBA00023125"/>
    </source>
</evidence>
<dbReference type="InterPro" id="IPR036388">
    <property type="entry name" value="WH-like_DNA-bd_sf"/>
</dbReference>
<dbReference type="PANTHER" id="PTHR40062">
    <property type="entry name" value="GTP-SENSING TRANSCRIPTIONAL PLEIOTROPIC REPRESSOR CODY"/>
    <property type="match status" value="1"/>
</dbReference>
<dbReference type="Gene3D" id="1.10.10.10">
    <property type="entry name" value="Winged helix-like DNA-binding domain superfamily/Winged helix DNA-binding domain"/>
    <property type="match status" value="1"/>
</dbReference>
<dbReference type="GO" id="GO:0003677">
    <property type="term" value="F:DNA binding"/>
    <property type="evidence" value="ECO:0007669"/>
    <property type="project" value="UniProtKB-UniRule"/>
</dbReference>
<feature type="region of interest" description="GAF domain" evidence="7">
    <location>
        <begin position="1"/>
        <end position="155"/>
    </location>
</feature>
<dbReference type="PANTHER" id="PTHR40062:SF1">
    <property type="entry name" value="GLOBAL TRANSCRIPTIONAL REGULATOR CODY"/>
    <property type="match status" value="1"/>
</dbReference>
<dbReference type="Gene3D" id="3.30.450.40">
    <property type="match status" value="1"/>
</dbReference>
<feature type="domain" description="Global transcriptional regulator CodY C-terminal" evidence="9">
    <location>
        <begin position="201"/>
        <end position="254"/>
    </location>
</feature>
<dbReference type="OrthoDB" id="2056at2"/>
<dbReference type="Pfam" id="PF08222">
    <property type="entry name" value="HTH_CodY"/>
    <property type="match status" value="1"/>
</dbReference>
<dbReference type="InterPro" id="IPR010312">
    <property type="entry name" value="Transc_reg_CodY_N"/>
</dbReference>
<evidence type="ECO:0000256" key="5">
    <source>
        <dbReference type="ARBA" id="ARBA00023163"/>
    </source>
</evidence>
<dbReference type="Pfam" id="PF06018">
    <property type="entry name" value="CodY"/>
    <property type="match status" value="1"/>
</dbReference>
<comment type="subcellular location">
    <subcellularLocation>
        <location evidence="7">Cytoplasm</location>
    </subcellularLocation>
</comment>
<evidence type="ECO:0000256" key="3">
    <source>
        <dbReference type="ARBA" id="ARBA00023015"/>
    </source>
</evidence>
<keyword evidence="5 7" id="KW-0804">Transcription</keyword>
<sequence>MELLLNRIRIINKALQKSERMQYAELAAILSNVMPANVYIVGKAGHVLGYSLLDNFECRLMDEQVLQKGIFPADYAEWLLRVNEVSPNKTLKGRLCAFSENTNCLFTEKYTTIIPIFGGGQRMGTLIVAKFQEAFVDADLVLAEYGAAVVGAEIFRDKSDNIDEEARRQACSQIAVNALSYSELVVLSHICSGIDGTENLFIASQIADKAGIARSVIVNALRKCQSAGLIESKSLGTKGTYIRILNEYFLDQVRKVAQ</sequence>
<dbReference type="GO" id="GO:0005525">
    <property type="term" value="F:GTP binding"/>
    <property type="evidence" value="ECO:0007669"/>
    <property type="project" value="InterPro"/>
</dbReference>
<dbReference type="EMBL" id="SLUI01000009">
    <property type="protein sequence ID" value="TCL36214.1"/>
    <property type="molecule type" value="Genomic_DNA"/>
</dbReference>
<gene>
    <name evidence="7" type="primary">codY</name>
    <name evidence="10" type="ORF">EV210_109163</name>
</gene>
<comment type="function">
    <text evidence="7">DNA-binding global transcriptional regulator which is involved in the adaptive response to starvation and acts by directly or indirectly controlling the expression of numerous genes in response to nutrient availability. During rapid exponential growth, CodY is highly active and represses genes whose products allow adaptation to nutrient depletion.</text>
</comment>
<keyword evidence="3 7" id="KW-0805">Transcription regulation</keyword>
<dbReference type="NCBIfam" id="NF003170">
    <property type="entry name" value="PRK04158.1"/>
    <property type="match status" value="1"/>
</dbReference>
<organism evidence="10 11">
    <name type="scientific">Anaerospora hongkongensis</name>
    <dbReference type="NCBI Taxonomy" id="244830"/>
    <lineage>
        <taxon>Bacteria</taxon>
        <taxon>Bacillati</taxon>
        <taxon>Bacillota</taxon>
        <taxon>Negativicutes</taxon>
        <taxon>Selenomonadales</taxon>
        <taxon>Sporomusaceae</taxon>
        <taxon>Anaerospora</taxon>
    </lineage>
</organism>
<evidence type="ECO:0000256" key="6">
    <source>
        <dbReference type="ARBA" id="ARBA00034538"/>
    </source>
</evidence>
<feature type="domain" description="Global transcriptional regulator CodY N-terminal" evidence="8">
    <location>
        <begin position="4"/>
        <end position="177"/>
    </location>
</feature>
<feature type="DNA-binding region" description="H-T-H motif" evidence="7">
    <location>
        <begin position="203"/>
        <end position="222"/>
    </location>
</feature>
<dbReference type="InterPro" id="IPR029016">
    <property type="entry name" value="GAF-like_dom_sf"/>
</dbReference>
<proteinExistence type="inferred from homology"/>
<comment type="similarity">
    <text evidence="7">Belongs to the CodY family.</text>
</comment>
<evidence type="ECO:0000313" key="10">
    <source>
        <dbReference type="EMBL" id="TCL36214.1"/>
    </source>
</evidence>
<dbReference type="GO" id="GO:0005737">
    <property type="term" value="C:cytoplasm"/>
    <property type="evidence" value="ECO:0007669"/>
    <property type="project" value="UniProtKB-SubCell"/>
</dbReference>
<evidence type="ECO:0000256" key="7">
    <source>
        <dbReference type="HAMAP-Rule" id="MF_00621"/>
    </source>
</evidence>
<keyword evidence="1 7" id="KW-0963">Cytoplasm</keyword>
<dbReference type="PIRSF" id="PIRSF011572">
    <property type="entry name" value="GTP_sensing_CodY"/>
    <property type="match status" value="1"/>
</dbReference>
<dbReference type="InterPro" id="IPR014154">
    <property type="entry name" value="CodY"/>
</dbReference>
<dbReference type="GO" id="GO:0045892">
    <property type="term" value="P:negative regulation of DNA-templated transcription"/>
    <property type="evidence" value="ECO:0007669"/>
    <property type="project" value="UniProtKB-UniRule"/>
</dbReference>
<evidence type="ECO:0000313" key="11">
    <source>
        <dbReference type="Proteomes" id="UP000295063"/>
    </source>
</evidence>
<dbReference type="InterPro" id="IPR013198">
    <property type="entry name" value="GTP_trans_reg_CodY_C"/>
</dbReference>
<keyword evidence="4 7" id="KW-0238">DNA-binding</keyword>
<protein>
    <recommendedName>
        <fullName evidence="6 7">Global transcriptional regulator CodY</fullName>
    </recommendedName>
</protein>
<evidence type="ECO:0000256" key="2">
    <source>
        <dbReference type="ARBA" id="ARBA00022491"/>
    </source>
</evidence>
<evidence type="ECO:0000256" key="1">
    <source>
        <dbReference type="ARBA" id="ARBA00022490"/>
    </source>
</evidence>
<dbReference type="InterPro" id="IPR036390">
    <property type="entry name" value="WH_DNA-bd_sf"/>
</dbReference>
<reference evidence="10 11" key="1">
    <citation type="submission" date="2019-03" db="EMBL/GenBank/DDBJ databases">
        <title>Genomic Encyclopedia of Type Strains, Phase IV (KMG-IV): sequencing the most valuable type-strain genomes for metagenomic binning, comparative biology and taxonomic classification.</title>
        <authorList>
            <person name="Goeker M."/>
        </authorList>
    </citation>
    <scope>NUCLEOTIDE SEQUENCE [LARGE SCALE GENOMIC DNA]</scope>
    <source>
        <strain evidence="10 11">DSM 15969</strain>
    </source>
</reference>
<dbReference type="HAMAP" id="MF_00621">
    <property type="entry name" value="HTH_type_CodY"/>
    <property type="match status" value="1"/>
</dbReference>
<evidence type="ECO:0000259" key="9">
    <source>
        <dbReference type="Pfam" id="PF08222"/>
    </source>
</evidence>
<dbReference type="GO" id="GO:0003700">
    <property type="term" value="F:DNA-binding transcription factor activity"/>
    <property type="evidence" value="ECO:0007669"/>
    <property type="project" value="InterPro"/>
</dbReference>
<dbReference type="NCBIfam" id="TIGR02787">
    <property type="entry name" value="codY_Gpos"/>
    <property type="match status" value="1"/>
</dbReference>
<name>A0A4R1PY60_9FIRM</name>
<keyword evidence="2 7" id="KW-0678">Repressor</keyword>